<evidence type="ECO:0000313" key="6">
    <source>
        <dbReference type="Proteomes" id="UP000825935"/>
    </source>
</evidence>
<organism evidence="5 6">
    <name type="scientific">Ceratopteris richardii</name>
    <name type="common">Triangle waterfern</name>
    <dbReference type="NCBI Taxonomy" id="49495"/>
    <lineage>
        <taxon>Eukaryota</taxon>
        <taxon>Viridiplantae</taxon>
        <taxon>Streptophyta</taxon>
        <taxon>Embryophyta</taxon>
        <taxon>Tracheophyta</taxon>
        <taxon>Polypodiopsida</taxon>
        <taxon>Polypodiidae</taxon>
        <taxon>Polypodiales</taxon>
        <taxon>Pteridineae</taxon>
        <taxon>Pteridaceae</taxon>
        <taxon>Parkerioideae</taxon>
        <taxon>Ceratopteris</taxon>
    </lineage>
</organism>
<accession>A0A8T2SPH4</accession>
<dbReference type="InterPro" id="IPR002068">
    <property type="entry name" value="A-crystallin/Hsp20_dom"/>
</dbReference>
<dbReference type="EMBL" id="CM035423">
    <property type="protein sequence ID" value="KAH7365594.1"/>
    <property type="molecule type" value="Genomic_DNA"/>
</dbReference>
<dbReference type="Proteomes" id="UP000825935">
    <property type="component" value="Chromosome 18"/>
</dbReference>
<name>A0A8T2SPH4_CERRI</name>
<evidence type="ECO:0000256" key="1">
    <source>
        <dbReference type="ARBA" id="ARBA00023016"/>
    </source>
</evidence>
<sequence length="163" mass="18299">MHALNQAFRVSLIVYHSGVRPSNTHTGSLPESSSKALGKMNRFFWLPTPEAYAPPVDWLENSSAHIFRVDLPGVSKKDVQVHVHDDNTMEINGEVKFSDEKEPATWHASERYQGRFHRRFHLPDNVRVDDVKAGIEGGVLTITIPKKPQPKVGVRSVPVVSKL</sequence>
<comment type="similarity">
    <text evidence="2 3">Belongs to the small heat shock protein (HSP20) family.</text>
</comment>
<keyword evidence="1" id="KW-0346">Stress response</keyword>
<dbReference type="InterPro" id="IPR008978">
    <property type="entry name" value="HSP20-like_chaperone"/>
</dbReference>
<reference evidence="5" key="1">
    <citation type="submission" date="2021-08" db="EMBL/GenBank/DDBJ databases">
        <title>WGS assembly of Ceratopteris richardii.</title>
        <authorList>
            <person name="Marchant D.B."/>
            <person name="Chen G."/>
            <person name="Jenkins J."/>
            <person name="Shu S."/>
            <person name="Leebens-Mack J."/>
            <person name="Grimwood J."/>
            <person name="Schmutz J."/>
            <person name="Soltis P."/>
            <person name="Soltis D."/>
            <person name="Chen Z.-H."/>
        </authorList>
    </citation>
    <scope>NUCLEOTIDE SEQUENCE</scope>
    <source>
        <strain evidence="5">Whitten #5841</strain>
        <tissue evidence="5">Leaf</tissue>
    </source>
</reference>
<proteinExistence type="inferred from homology"/>
<dbReference type="OrthoDB" id="1431247at2759"/>
<protein>
    <recommendedName>
        <fullName evidence="4">SHSP domain-containing protein</fullName>
    </recommendedName>
</protein>
<dbReference type="PANTHER" id="PTHR11527">
    <property type="entry name" value="HEAT-SHOCK PROTEIN 20 FAMILY MEMBER"/>
    <property type="match status" value="1"/>
</dbReference>
<dbReference type="Gene3D" id="2.60.40.790">
    <property type="match status" value="1"/>
</dbReference>
<comment type="caution">
    <text evidence="5">The sequence shown here is derived from an EMBL/GenBank/DDBJ whole genome shotgun (WGS) entry which is preliminary data.</text>
</comment>
<dbReference type="PROSITE" id="PS01031">
    <property type="entry name" value="SHSP"/>
    <property type="match status" value="1"/>
</dbReference>
<evidence type="ECO:0000256" key="2">
    <source>
        <dbReference type="PROSITE-ProRule" id="PRU00285"/>
    </source>
</evidence>
<dbReference type="InterPro" id="IPR031107">
    <property type="entry name" value="Small_HSP"/>
</dbReference>
<dbReference type="SUPFAM" id="SSF49764">
    <property type="entry name" value="HSP20-like chaperones"/>
    <property type="match status" value="1"/>
</dbReference>
<dbReference type="AlphaFoldDB" id="A0A8T2SPH4"/>
<keyword evidence="6" id="KW-1185">Reference proteome</keyword>
<evidence type="ECO:0000313" key="5">
    <source>
        <dbReference type="EMBL" id="KAH7365594.1"/>
    </source>
</evidence>
<evidence type="ECO:0000259" key="4">
    <source>
        <dbReference type="PROSITE" id="PS01031"/>
    </source>
</evidence>
<dbReference type="Pfam" id="PF00011">
    <property type="entry name" value="HSP20"/>
    <property type="match status" value="1"/>
</dbReference>
<gene>
    <name evidence="5" type="ORF">KP509_18G036500</name>
</gene>
<feature type="domain" description="SHSP" evidence="4">
    <location>
        <begin position="47"/>
        <end position="162"/>
    </location>
</feature>
<evidence type="ECO:0000256" key="3">
    <source>
        <dbReference type="RuleBase" id="RU003616"/>
    </source>
</evidence>